<name>A0ABD1TY81_9LAMI</name>
<dbReference type="EMBL" id="JBFOLK010000004">
    <property type="protein sequence ID" value="KAL2517693.1"/>
    <property type="molecule type" value="Genomic_DNA"/>
</dbReference>
<sequence>MDLGNAEAGQPLLFNDLEDGFHMLEDMNGVKSLEVIKCSFYLVPVWFVTKVIKNFAQTREISSLVRAIERDFFPRLLAQTANRQQERDITSGYDCLGRYDGVGWGGVGWEDDFLKKLF</sequence>
<proteinExistence type="predicted"/>
<dbReference type="AlphaFoldDB" id="A0ABD1TY81"/>
<protein>
    <submittedName>
        <fullName evidence="1">Thiamine-repressible mitochondrial transport protein THI74</fullName>
    </submittedName>
</protein>
<comment type="caution">
    <text evidence="1">The sequence shown here is derived from an EMBL/GenBank/DDBJ whole genome shotgun (WGS) entry which is preliminary data.</text>
</comment>
<gene>
    <name evidence="1" type="ORF">Adt_13940</name>
</gene>
<organism evidence="1 2">
    <name type="scientific">Abeliophyllum distichum</name>
    <dbReference type="NCBI Taxonomy" id="126358"/>
    <lineage>
        <taxon>Eukaryota</taxon>
        <taxon>Viridiplantae</taxon>
        <taxon>Streptophyta</taxon>
        <taxon>Embryophyta</taxon>
        <taxon>Tracheophyta</taxon>
        <taxon>Spermatophyta</taxon>
        <taxon>Magnoliopsida</taxon>
        <taxon>eudicotyledons</taxon>
        <taxon>Gunneridae</taxon>
        <taxon>Pentapetalae</taxon>
        <taxon>asterids</taxon>
        <taxon>lamiids</taxon>
        <taxon>Lamiales</taxon>
        <taxon>Oleaceae</taxon>
        <taxon>Forsythieae</taxon>
        <taxon>Abeliophyllum</taxon>
    </lineage>
</organism>
<accession>A0ABD1TY81</accession>
<keyword evidence="2" id="KW-1185">Reference proteome</keyword>
<evidence type="ECO:0000313" key="2">
    <source>
        <dbReference type="Proteomes" id="UP001604336"/>
    </source>
</evidence>
<dbReference type="Proteomes" id="UP001604336">
    <property type="component" value="Unassembled WGS sequence"/>
</dbReference>
<reference evidence="2" key="1">
    <citation type="submission" date="2024-07" db="EMBL/GenBank/DDBJ databases">
        <title>Two chromosome-level genome assemblies of Korean endemic species Abeliophyllum distichum and Forsythia ovata (Oleaceae).</title>
        <authorList>
            <person name="Jang H."/>
        </authorList>
    </citation>
    <scope>NUCLEOTIDE SEQUENCE [LARGE SCALE GENOMIC DNA]</scope>
</reference>
<evidence type="ECO:0000313" key="1">
    <source>
        <dbReference type="EMBL" id="KAL2517693.1"/>
    </source>
</evidence>